<dbReference type="AlphaFoldDB" id="A0A6P5A7C3"/>
<feature type="chain" id="PRO_5028469515" evidence="1">
    <location>
        <begin position="41"/>
        <end position="118"/>
    </location>
</feature>
<dbReference type="GeneID" id="109486186"/>
<name>A0A6P5A7C3_BRABE</name>
<keyword evidence="1" id="KW-0732">Signal</keyword>
<reference evidence="3" key="1">
    <citation type="submission" date="2025-08" db="UniProtKB">
        <authorList>
            <consortium name="RefSeq"/>
        </authorList>
    </citation>
    <scope>IDENTIFICATION</scope>
    <source>
        <tissue evidence="3">Gonad</tissue>
    </source>
</reference>
<dbReference type="Proteomes" id="UP000515135">
    <property type="component" value="Unplaced"/>
</dbReference>
<keyword evidence="2" id="KW-1185">Reference proteome</keyword>
<gene>
    <name evidence="3" type="primary">LOC109486186</name>
</gene>
<evidence type="ECO:0000313" key="2">
    <source>
        <dbReference type="Proteomes" id="UP000515135"/>
    </source>
</evidence>
<dbReference type="RefSeq" id="XP_019645458.1">
    <property type="nucleotide sequence ID" value="XM_019789899.1"/>
</dbReference>
<sequence>MATGVQNKVAARQLPGLRMPLTTVMLFTGVLLILLQPTASQPEQSLLARLTDKEASSNSIEDTTREALVDGGHARVARAALRCLRGRCMMCVRLVCERYCGVRRRPVCCKYRWNITLC</sequence>
<protein>
    <submittedName>
        <fullName evidence="3">Uncharacterized protein LOC109486186 isoform X1</fullName>
    </submittedName>
</protein>
<evidence type="ECO:0000313" key="3">
    <source>
        <dbReference type="RefSeq" id="XP_019645458.1"/>
    </source>
</evidence>
<accession>A0A6P5A7C3</accession>
<dbReference type="KEGG" id="bbel:109486186"/>
<proteinExistence type="predicted"/>
<evidence type="ECO:0000256" key="1">
    <source>
        <dbReference type="SAM" id="SignalP"/>
    </source>
</evidence>
<organism evidence="2 3">
    <name type="scientific">Branchiostoma belcheri</name>
    <name type="common">Amphioxus</name>
    <dbReference type="NCBI Taxonomy" id="7741"/>
    <lineage>
        <taxon>Eukaryota</taxon>
        <taxon>Metazoa</taxon>
        <taxon>Chordata</taxon>
        <taxon>Cephalochordata</taxon>
        <taxon>Leptocardii</taxon>
        <taxon>Amphioxiformes</taxon>
        <taxon>Branchiostomatidae</taxon>
        <taxon>Branchiostoma</taxon>
    </lineage>
</organism>
<feature type="signal peptide" evidence="1">
    <location>
        <begin position="1"/>
        <end position="40"/>
    </location>
</feature>